<dbReference type="CDD" id="cd05673">
    <property type="entry name" value="M20_Acy1L2_AbgB"/>
    <property type="match status" value="1"/>
</dbReference>
<dbReference type="RefSeq" id="WP_103703585.1">
    <property type="nucleotide sequence ID" value="NZ_PQGA01000002.1"/>
</dbReference>
<name>A0A2S4MJZ7_9BURK</name>
<dbReference type="InterPro" id="IPR002933">
    <property type="entry name" value="Peptidase_M20"/>
</dbReference>
<dbReference type="InterPro" id="IPR017439">
    <property type="entry name" value="Amidohydrolase"/>
</dbReference>
<sequence>MNDPTHTIAQAAGFIETHAQRYIALADAIWNLAELRYQETRSAQLHIDALEAAGFRITRGVAGIPTAFVAEFSHQENRGPNDRAPVIAILGEYDALSGMSQEAGVLQCRPAGDMGNGNGHGCGHHLLGTAAHLAAVAVAQQLCRAELPGTVRFYGCPAEEGGSGKTFMARAGLFDDVDAALCWHPATHTGIFAAQTLANIQAYFRFHGKASHAAASPHLGRSALDAVELMNVGVNYLREHMLPEARVHYAVTDTGGLSPNVVQASAEVLYLVRAPRNDQAKDLYARVCDVARGAALMTGCRVETVFDKACSNLLQNTVLNRVMDRHLQAFGAPAWSDEETAFARAVQQETLNAEDIESATRTLAHAWREPKPLFDRVDPYEPGNGKPLYGSTDVADVSWVTPTAQCFVSCFAFGTPLHSWQLVAQGKTSLAHKGMLLAAKTLAASALDLFAAPGRIQEARAELLERRGGKPYVCPIPADVPLPFLRAAAGPAAATGSNHVA</sequence>
<organism evidence="2 3">
    <name type="scientific">Paraburkholderia eburnea</name>
    <dbReference type="NCBI Taxonomy" id="1189126"/>
    <lineage>
        <taxon>Bacteria</taxon>
        <taxon>Pseudomonadati</taxon>
        <taxon>Pseudomonadota</taxon>
        <taxon>Betaproteobacteria</taxon>
        <taxon>Burkholderiales</taxon>
        <taxon>Burkholderiaceae</taxon>
        <taxon>Paraburkholderia</taxon>
    </lineage>
</organism>
<dbReference type="InterPro" id="IPR052030">
    <property type="entry name" value="Peptidase_M20/M20A_hydrolases"/>
</dbReference>
<evidence type="ECO:0000313" key="2">
    <source>
        <dbReference type="EMBL" id="POR55086.1"/>
    </source>
</evidence>
<dbReference type="InterPro" id="IPR017145">
    <property type="entry name" value="Aminobenzoyl-glu_utiliz_pB"/>
</dbReference>
<dbReference type="GO" id="GO:0071713">
    <property type="term" value="F:para-aminobenzoyl-glutamate hydrolase activity"/>
    <property type="evidence" value="ECO:0007669"/>
    <property type="project" value="TreeGrafter"/>
</dbReference>
<dbReference type="InterPro" id="IPR036264">
    <property type="entry name" value="Bact_exopeptidase_dim_dom"/>
</dbReference>
<dbReference type="GO" id="GO:0016805">
    <property type="term" value="F:dipeptidase activity"/>
    <property type="evidence" value="ECO:0007669"/>
    <property type="project" value="TreeGrafter"/>
</dbReference>
<dbReference type="Gene3D" id="3.30.70.360">
    <property type="match status" value="1"/>
</dbReference>
<keyword evidence="1" id="KW-0378">Hydrolase</keyword>
<dbReference type="AlphaFoldDB" id="A0A2S4MJZ7"/>
<dbReference type="PIRSF" id="PIRSF037227">
    <property type="entry name" value="Aminobenzoyl-glu_utiliz_pB"/>
    <property type="match status" value="1"/>
</dbReference>
<gene>
    <name evidence="2" type="ORF">B0G62_102697</name>
</gene>
<evidence type="ECO:0000313" key="3">
    <source>
        <dbReference type="Proteomes" id="UP000237381"/>
    </source>
</evidence>
<dbReference type="SUPFAM" id="SSF55031">
    <property type="entry name" value="Bacterial exopeptidase dimerisation domain"/>
    <property type="match status" value="1"/>
</dbReference>
<dbReference type="EMBL" id="PQGA01000002">
    <property type="protein sequence ID" value="POR55086.1"/>
    <property type="molecule type" value="Genomic_DNA"/>
</dbReference>
<dbReference type="Gene3D" id="3.40.630.10">
    <property type="entry name" value="Zn peptidases"/>
    <property type="match status" value="1"/>
</dbReference>
<accession>A0A2S4MJZ7</accession>
<dbReference type="Pfam" id="PF01546">
    <property type="entry name" value="Peptidase_M20"/>
    <property type="match status" value="1"/>
</dbReference>
<dbReference type="PANTHER" id="PTHR30575">
    <property type="entry name" value="PEPTIDASE M20"/>
    <property type="match status" value="1"/>
</dbReference>
<dbReference type="Proteomes" id="UP000237381">
    <property type="component" value="Unassembled WGS sequence"/>
</dbReference>
<reference evidence="2 3" key="1">
    <citation type="submission" date="2018-01" db="EMBL/GenBank/DDBJ databases">
        <title>Genomic Encyclopedia of Type Strains, Phase III (KMG-III): the genomes of soil and plant-associated and newly described type strains.</title>
        <authorList>
            <person name="Whitman W."/>
        </authorList>
    </citation>
    <scope>NUCLEOTIDE SEQUENCE [LARGE SCALE GENOMIC DNA]</scope>
    <source>
        <strain evidence="2 3">JCM 18070</strain>
    </source>
</reference>
<dbReference type="FunFam" id="3.30.70.360:FF:000004">
    <property type="entry name" value="Peptidase M20 domain-containing protein 2"/>
    <property type="match status" value="1"/>
</dbReference>
<comment type="caution">
    <text evidence="2">The sequence shown here is derived from an EMBL/GenBank/DDBJ whole genome shotgun (WGS) entry which is preliminary data.</text>
</comment>
<dbReference type="NCBIfam" id="TIGR01891">
    <property type="entry name" value="amidohydrolases"/>
    <property type="match status" value="1"/>
</dbReference>
<evidence type="ECO:0000256" key="1">
    <source>
        <dbReference type="ARBA" id="ARBA00022801"/>
    </source>
</evidence>
<keyword evidence="3" id="KW-1185">Reference proteome</keyword>
<dbReference type="GO" id="GO:0046657">
    <property type="term" value="P:folic acid catabolic process"/>
    <property type="evidence" value="ECO:0007669"/>
    <property type="project" value="TreeGrafter"/>
</dbReference>
<dbReference type="OrthoDB" id="9781032at2"/>
<protein>
    <submittedName>
        <fullName evidence="2">Aminobenzoyl-glutamate utilization protein B</fullName>
    </submittedName>
</protein>
<proteinExistence type="predicted"/>
<dbReference type="PANTHER" id="PTHR30575:SF0">
    <property type="entry name" value="XAA-ARG DIPEPTIDASE"/>
    <property type="match status" value="1"/>
</dbReference>
<dbReference type="GO" id="GO:0005737">
    <property type="term" value="C:cytoplasm"/>
    <property type="evidence" value="ECO:0007669"/>
    <property type="project" value="TreeGrafter"/>
</dbReference>
<dbReference type="SUPFAM" id="SSF53187">
    <property type="entry name" value="Zn-dependent exopeptidases"/>
    <property type="match status" value="1"/>
</dbReference>